<dbReference type="InterPro" id="IPR000182">
    <property type="entry name" value="GNAT_dom"/>
</dbReference>
<dbReference type="Gene3D" id="3.40.630.30">
    <property type="match status" value="1"/>
</dbReference>
<dbReference type="PANTHER" id="PTHR43441:SF12">
    <property type="entry name" value="RIBOSOMAL N-ACETYLTRANSFERASE YDAF-RELATED"/>
    <property type="match status" value="1"/>
</dbReference>
<sequence length="184" mass="21666">MFTLKVDNEIELQLFQQHHALRLYQLVEENREHLREWMPWVESMNSPYQFESIIPVWLSQFADNSGLNVGILYKGELVGSIGLHQIDWHNRMTSIGYYLSKNAEGHGIMTRSVHSLINYAFFTLGLNRVEIRCGIKNKRSRAIPERLGFVKEGIIRDGEQLYGKYHDLFVYSMLARDWNKRIAY</sequence>
<keyword evidence="2" id="KW-0808">Transferase</keyword>
<evidence type="ECO:0000313" key="2">
    <source>
        <dbReference type="EMBL" id="QIZ07007.1"/>
    </source>
</evidence>
<dbReference type="Proteomes" id="UP000501868">
    <property type="component" value="Chromosome"/>
</dbReference>
<reference evidence="2 3" key="1">
    <citation type="submission" date="2020-04" db="EMBL/GenBank/DDBJ databases">
        <title>Genome-Wide Identification of 5-Methylcytosine Sites in Bacterial Genomes By High-Throughput Sequencing of MspJI Restriction Fragments.</title>
        <authorList>
            <person name="Wu V."/>
        </authorList>
    </citation>
    <scope>NUCLEOTIDE SEQUENCE [LARGE SCALE GENOMIC DNA]</scope>
    <source>
        <strain evidence="2 3">S2</strain>
    </source>
</reference>
<dbReference type="PROSITE" id="PS51186">
    <property type="entry name" value="GNAT"/>
    <property type="match status" value="1"/>
</dbReference>
<dbReference type="GO" id="GO:1990189">
    <property type="term" value="F:protein N-terminal-serine acetyltransferase activity"/>
    <property type="evidence" value="ECO:0007669"/>
    <property type="project" value="TreeGrafter"/>
</dbReference>
<dbReference type="PANTHER" id="PTHR43441">
    <property type="entry name" value="RIBOSOMAL-PROTEIN-SERINE ACETYLTRANSFERASE"/>
    <property type="match status" value="1"/>
</dbReference>
<reference evidence="2 3" key="2">
    <citation type="submission" date="2020-04" db="EMBL/GenBank/DDBJ databases">
        <authorList>
            <person name="Fomenkov A."/>
            <person name="Anton B.P."/>
            <person name="Roberts R.J."/>
        </authorList>
    </citation>
    <scope>NUCLEOTIDE SEQUENCE [LARGE SCALE GENOMIC DNA]</scope>
    <source>
        <strain evidence="2 3">S2</strain>
    </source>
</reference>
<dbReference type="AlphaFoldDB" id="A0A6H1P0Q6"/>
<dbReference type="Pfam" id="PF13302">
    <property type="entry name" value="Acetyltransf_3"/>
    <property type="match status" value="1"/>
</dbReference>
<dbReference type="InterPro" id="IPR016181">
    <property type="entry name" value="Acyl_CoA_acyltransferase"/>
</dbReference>
<evidence type="ECO:0000313" key="3">
    <source>
        <dbReference type="Proteomes" id="UP000501868"/>
    </source>
</evidence>
<feature type="domain" description="N-acetyltransferase" evidence="1">
    <location>
        <begin position="21"/>
        <end position="176"/>
    </location>
</feature>
<dbReference type="InterPro" id="IPR051908">
    <property type="entry name" value="Ribosomal_N-acetyltransferase"/>
</dbReference>
<evidence type="ECO:0000259" key="1">
    <source>
        <dbReference type="PROSITE" id="PS51186"/>
    </source>
</evidence>
<dbReference type="SUPFAM" id="SSF55729">
    <property type="entry name" value="Acyl-CoA N-acyltransferases (Nat)"/>
    <property type="match status" value="1"/>
</dbReference>
<accession>A0A6H1P0Q6</accession>
<proteinExistence type="predicted"/>
<name>A0A6H1P0Q6_PRIMG</name>
<dbReference type="EMBL" id="CP051128">
    <property type="protein sequence ID" value="QIZ07007.1"/>
    <property type="molecule type" value="Genomic_DNA"/>
</dbReference>
<organism evidence="2 3">
    <name type="scientific">Priestia megaterium</name>
    <name type="common">Bacillus megaterium</name>
    <dbReference type="NCBI Taxonomy" id="1404"/>
    <lineage>
        <taxon>Bacteria</taxon>
        <taxon>Bacillati</taxon>
        <taxon>Bacillota</taxon>
        <taxon>Bacilli</taxon>
        <taxon>Bacillales</taxon>
        <taxon>Bacillaceae</taxon>
        <taxon>Priestia</taxon>
    </lineage>
</organism>
<protein>
    <submittedName>
        <fullName evidence="2">GNAT family N-acetyltransferase</fullName>
    </submittedName>
</protein>
<dbReference type="GO" id="GO:0008999">
    <property type="term" value="F:protein-N-terminal-alanine acetyltransferase activity"/>
    <property type="evidence" value="ECO:0007669"/>
    <property type="project" value="TreeGrafter"/>
</dbReference>
<gene>
    <name evidence="2" type="ORF">HFZ78_10100</name>
</gene>
<dbReference type="GO" id="GO:0005737">
    <property type="term" value="C:cytoplasm"/>
    <property type="evidence" value="ECO:0007669"/>
    <property type="project" value="TreeGrafter"/>
</dbReference>